<dbReference type="PRINTS" id="PR00364">
    <property type="entry name" value="DISEASERSIST"/>
</dbReference>
<evidence type="ECO:0000256" key="2">
    <source>
        <dbReference type="ARBA" id="ARBA00022737"/>
    </source>
</evidence>
<name>V4TZA7_CITCL</name>
<dbReference type="Proteomes" id="UP000030687">
    <property type="component" value="Unassembled WGS sequence"/>
</dbReference>
<dbReference type="Gramene" id="ESR55241">
    <property type="protein sequence ID" value="ESR55241"/>
    <property type="gene ID" value="CICLE_v10018531mg"/>
</dbReference>
<dbReference type="GO" id="GO:0006952">
    <property type="term" value="P:defense response"/>
    <property type="evidence" value="ECO:0007669"/>
    <property type="project" value="UniProtKB-KW"/>
</dbReference>
<dbReference type="InterPro" id="IPR042197">
    <property type="entry name" value="Apaf_helical"/>
</dbReference>
<dbReference type="InterPro" id="IPR002182">
    <property type="entry name" value="NB-ARC"/>
</dbReference>
<keyword evidence="2" id="KW-0677">Repeat</keyword>
<keyword evidence="5" id="KW-0067">ATP-binding</keyword>
<dbReference type="Pfam" id="PF25019">
    <property type="entry name" value="LRR_R13L1-DRL21"/>
    <property type="match status" value="1"/>
</dbReference>
<dbReference type="FunFam" id="3.40.50.300:FF:001091">
    <property type="entry name" value="Probable disease resistance protein At1g61300"/>
    <property type="match status" value="1"/>
</dbReference>
<evidence type="ECO:0000313" key="13">
    <source>
        <dbReference type="Proteomes" id="UP000030687"/>
    </source>
</evidence>
<evidence type="ECO:0008006" key="14">
    <source>
        <dbReference type="Google" id="ProtNLM"/>
    </source>
</evidence>
<dbReference type="InterPro" id="IPR041118">
    <property type="entry name" value="Rx_N"/>
</dbReference>
<evidence type="ECO:0000313" key="12">
    <source>
        <dbReference type="EMBL" id="ESR55241.1"/>
    </source>
</evidence>
<keyword evidence="3" id="KW-0547">Nucleotide-binding</keyword>
<reference evidence="12 13" key="1">
    <citation type="submission" date="2013-10" db="EMBL/GenBank/DDBJ databases">
        <authorList>
            <consortium name="International Citrus Genome Consortium"/>
            <person name="Jenkins J."/>
            <person name="Schmutz J."/>
            <person name="Prochnik S."/>
            <person name="Rokhsar D."/>
            <person name="Gmitter F."/>
            <person name="Ollitrault P."/>
            <person name="Machado M."/>
            <person name="Talon M."/>
            <person name="Wincker P."/>
            <person name="Jaillon O."/>
            <person name="Morgante M."/>
        </authorList>
    </citation>
    <scope>NUCLEOTIDE SEQUENCE</scope>
    <source>
        <strain evidence="13">cv. Clemenules</strain>
    </source>
</reference>
<sequence>MAELLLSAFFQALFDKLASRDLANFVSQLRGGVDSELRKLENTLKMIQAVLRDAEEKEVTSETVKLWLDNLRDLAYDAEDVLDEFDTEALRQKSMADQASTCKLKNLVPSCFNISGGFNSSRMLSKIESISNQLEQLFQTRAQLGLQTTPGGTSAASQEQQRQANATSSVPEEPAVYGRDEDKAKILDMVLSNGSTDANFHAISIIGMPGVGKTKLAQEVYNDEAVEIFDIKAWLCVSDDFNVFSISKTLLAKITSKPFDVVDIDEVQVQLKKAVAKKRFLLVLDDVWNENYNSWSALKAPFITAAPKSKMIVTTRNSSVASTMGAVEQYNLKPLSNKDCWSIFMMHAYEGKDINAVSISESFRKKVVAKCGGLPLAAKTLGGLLRSKGDDEWDEILNSSVLDLPQSGILSVLRLSYHYLPSHLKRCFAYCAILPKDYEIEEKELVSLWMAEGIIQQSRNNSKQPELLGREYFQDLLSRSILQPSSSNTSKFVMHDLVHDLARWVSGDTSFRWEEANKTVTPVPKVRHFAYDLSLYISKGKFEVLHEVQHLRTFLPLSISSFRGYSMNNVVFSDLLPRCVKLRVLSFTGHYINKFPTRSMSGLKHLRYLNLSATLIRKLPESVCSLINLQILLLRRCFCLRKLPSNIRKLINLRRLDIMGAYLIKEMPFGIKELKNLQVLSNFIVGTGTRSSGLKDLKRLTLLNGELCISRLENVNDPREAKEAALWEKKNLETLSLLWRSKFDSSRREVLEESVLDVLKPYPNIKKLTIMCYGGQRFPSWIGDPSFSVIEVLKLENCENCTSLPSLGLLSSLKHLTVKGLTKLKSIGIEVYGKDCSKSFQSLKILRFENLPEWEHWDTEFKENGLVAGFSSLRQLSIVKCPKFSGKSLEHLPSLGRQSTTLACLPEEILGKNSQLESLYIQDCHSLRLIARKLSSSLKSLKIRSCQKLQQLVDDEEGASSSSSMMLKHLEIGYCPQLTSFSSGTQLLEALEVLHVSNCPLLESIPGGLHNIQSINIEDCANVVSLAERGLPNTISSVKIWSCEKLQALPNNMHRLHSLQFLEVRRCPSLVSLAERGLPITISRVFIEDCEKLKALPDNIHKLNSLQFLEIRRCPSIVSFPEEGFPASLKSLVIGGDVKMYEALIQWGLHKLTSLRRLLIAEECHEAECFPDEEIGMTLPTSLIELQLWGLSKLKLLSSTGFQCLTSLEYLCIQNCLNLTSFPEVGLPSSLLELKLIMCPMLEKECKRNKGKEWSKIANIPRVVIDGEIIYTVE</sequence>
<feature type="domain" description="NB-ARC" evidence="7">
    <location>
        <begin position="187"/>
        <end position="351"/>
    </location>
</feature>
<dbReference type="CDD" id="cd14798">
    <property type="entry name" value="RX-CC_like"/>
    <property type="match status" value="1"/>
</dbReference>
<feature type="compositionally biased region" description="Polar residues" evidence="6">
    <location>
        <begin position="147"/>
        <end position="170"/>
    </location>
</feature>
<evidence type="ECO:0000256" key="1">
    <source>
        <dbReference type="ARBA" id="ARBA00022614"/>
    </source>
</evidence>
<feature type="domain" description="Disease resistance N-terminal" evidence="8">
    <location>
        <begin position="6"/>
        <end position="97"/>
    </location>
</feature>
<evidence type="ECO:0000259" key="9">
    <source>
        <dbReference type="Pfam" id="PF23247"/>
    </source>
</evidence>
<evidence type="ECO:0000256" key="4">
    <source>
        <dbReference type="ARBA" id="ARBA00022821"/>
    </source>
</evidence>
<feature type="domain" description="Disease resistance protein At4g27190-like leucine-rich repeats" evidence="9">
    <location>
        <begin position="938"/>
        <end position="1073"/>
    </location>
</feature>
<dbReference type="Gene3D" id="1.10.10.10">
    <property type="entry name" value="Winged helix-like DNA-binding domain superfamily/Winged helix DNA-binding domain"/>
    <property type="match status" value="1"/>
</dbReference>
<dbReference type="AlphaFoldDB" id="V4TZA7"/>
<protein>
    <recommendedName>
        <fullName evidence="14">Disease resistance RPP13-like protein 1</fullName>
    </recommendedName>
</protein>
<dbReference type="OMA" id="WFISADA"/>
<proteinExistence type="predicted"/>
<dbReference type="FunFam" id="1.10.10.10:FF:000322">
    <property type="entry name" value="Probable disease resistance protein At1g63360"/>
    <property type="match status" value="1"/>
</dbReference>
<dbReference type="Pfam" id="PF18052">
    <property type="entry name" value="Rx_N"/>
    <property type="match status" value="1"/>
</dbReference>
<evidence type="ECO:0000256" key="3">
    <source>
        <dbReference type="ARBA" id="ARBA00022741"/>
    </source>
</evidence>
<dbReference type="InterPro" id="IPR036388">
    <property type="entry name" value="WH-like_DNA-bd_sf"/>
</dbReference>
<feature type="region of interest" description="Disordered" evidence="6">
    <location>
        <begin position="147"/>
        <end position="175"/>
    </location>
</feature>
<dbReference type="Pfam" id="PF00931">
    <property type="entry name" value="NB-ARC"/>
    <property type="match status" value="1"/>
</dbReference>
<evidence type="ECO:0000256" key="6">
    <source>
        <dbReference type="SAM" id="MobiDB-lite"/>
    </source>
</evidence>
<gene>
    <name evidence="12" type="ORF">CICLE_v10018531mg</name>
</gene>
<organism evidence="12 13">
    <name type="scientific">Citrus clementina</name>
    <name type="common">Clementine</name>
    <name type="synonym">Citrus deliciosa x Citrus sinensis</name>
    <dbReference type="NCBI Taxonomy" id="85681"/>
    <lineage>
        <taxon>Eukaryota</taxon>
        <taxon>Viridiplantae</taxon>
        <taxon>Streptophyta</taxon>
        <taxon>Embryophyta</taxon>
        <taxon>Tracheophyta</taxon>
        <taxon>Spermatophyta</taxon>
        <taxon>Magnoliopsida</taxon>
        <taxon>eudicotyledons</taxon>
        <taxon>Gunneridae</taxon>
        <taxon>Pentapetalae</taxon>
        <taxon>rosids</taxon>
        <taxon>malvids</taxon>
        <taxon>Sapindales</taxon>
        <taxon>Rutaceae</taxon>
        <taxon>Aurantioideae</taxon>
        <taxon>Citrus</taxon>
    </lineage>
</organism>
<dbReference type="InterPro" id="IPR056789">
    <property type="entry name" value="LRR_R13L1-DRL21"/>
</dbReference>
<dbReference type="KEGG" id="cic:CICLE_v10018531mg"/>
<dbReference type="GO" id="GO:0005524">
    <property type="term" value="F:ATP binding"/>
    <property type="evidence" value="ECO:0007669"/>
    <property type="project" value="UniProtKB-KW"/>
</dbReference>
<evidence type="ECO:0000259" key="8">
    <source>
        <dbReference type="Pfam" id="PF18052"/>
    </source>
</evidence>
<dbReference type="GO" id="GO:0051707">
    <property type="term" value="P:response to other organism"/>
    <property type="evidence" value="ECO:0007669"/>
    <property type="project" value="UniProtKB-ARBA"/>
</dbReference>
<dbReference type="PANTHER" id="PTHR36766">
    <property type="entry name" value="PLANT BROAD-SPECTRUM MILDEW RESISTANCE PROTEIN RPW8"/>
    <property type="match status" value="1"/>
</dbReference>
<dbReference type="PANTHER" id="PTHR36766:SF51">
    <property type="entry name" value="DISEASE RESISTANCE RPP13-LIKE PROTEIN 1"/>
    <property type="match status" value="1"/>
</dbReference>
<evidence type="ECO:0000259" key="7">
    <source>
        <dbReference type="Pfam" id="PF00931"/>
    </source>
</evidence>
<feature type="domain" description="Disease resistance protein winged helix" evidence="10">
    <location>
        <begin position="433"/>
        <end position="502"/>
    </location>
</feature>
<dbReference type="InParanoid" id="V4TZA7"/>
<feature type="domain" description="R13L1/DRL21-like LRR repeat region" evidence="11">
    <location>
        <begin position="694"/>
        <end position="820"/>
    </location>
</feature>
<dbReference type="Gene3D" id="1.10.8.430">
    <property type="entry name" value="Helical domain of apoptotic protease-activating factors"/>
    <property type="match status" value="1"/>
</dbReference>
<dbReference type="Pfam" id="PF23247">
    <property type="entry name" value="LRR_RPS2"/>
    <property type="match status" value="1"/>
</dbReference>
<dbReference type="EMBL" id="KI536661">
    <property type="protein sequence ID" value="ESR55241.1"/>
    <property type="molecule type" value="Genomic_DNA"/>
</dbReference>
<evidence type="ECO:0000256" key="5">
    <source>
        <dbReference type="ARBA" id="ARBA00022840"/>
    </source>
</evidence>
<evidence type="ECO:0000259" key="11">
    <source>
        <dbReference type="Pfam" id="PF25019"/>
    </source>
</evidence>
<dbReference type="eggNOG" id="KOG4658">
    <property type="taxonomic scope" value="Eukaryota"/>
</dbReference>
<evidence type="ECO:0000259" key="10">
    <source>
        <dbReference type="Pfam" id="PF23559"/>
    </source>
</evidence>
<keyword evidence="13" id="KW-1185">Reference proteome</keyword>
<dbReference type="Gene3D" id="3.80.10.10">
    <property type="entry name" value="Ribonuclease Inhibitor"/>
    <property type="match status" value="3"/>
</dbReference>
<dbReference type="SUPFAM" id="SSF52058">
    <property type="entry name" value="L domain-like"/>
    <property type="match status" value="2"/>
</dbReference>
<dbReference type="SUPFAM" id="SSF52540">
    <property type="entry name" value="P-loop containing nucleoside triphosphate hydrolases"/>
    <property type="match status" value="1"/>
</dbReference>
<dbReference type="Pfam" id="PF23559">
    <property type="entry name" value="WHD_DRP"/>
    <property type="match status" value="1"/>
</dbReference>
<dbReference type="InterPro" id="IPR057135">
    <property type="entry name" value="At4g27190-like_LRR"/>
</dbReference>
<dbReference type="InterPro" id="IPR058922">
    <property type="entry name" value="WHD_DRP"/>
</dbReference>
<keyword evidence="1" id="KW-0433">Leucine-rich repeat</keyword>
<dbReference type="GO" id="GO:0043531">
    <property type="term" value="F:ADP binding"/>
    <property type="evidence" value="ECO:0007669"/>
    <property type="project" value="InterPro"/>
</dbReference>
<dbReference type="InterPro" id="IPR038005">
    <property type="entry name" value="RX-like_CC"/>
</dbReference>
<keyword evidence="4" id="KW-0611">Plant defense</keyword>
<dbReference type="OrthoDB" id="2973320at2759"/>
<dbReference type="Gene3D" id="3.40.50.300">
    <property type="entry name" value="P-loop containing nucleotide triphosphate hydrolases"/>
    <property type="match status" value="1"/>
</dbReference>
<dbReference type="InterPro" id="IPR032675">
    <property type="entry name" value="LRR_dom_sf"/>
</dbReference>
<dbReference type="InterPro" id="IPR027417">
    <property type="entry name" value="P-loop_NTPase"/>
</dbReference>
<accession>V4TZA7</accession>
<dbReference type="Gene3D" id="1.20.5.4130">
    <property type="match status" value="1"/>
</dbReference>